<proteinExistence type="predicted"/>
<dbReference type="RefSeq" id="WP_129351028.1">
    <property type="nucleotide sequence ID" value="NZ_CP026538.1"/>
</dbReference>
<protein>
    <submittedName>
        <fullName evidence="2">Ubiquinone/menaquinone biosynthesis protein</fullName>
    </submittedName>
</protein>
<dbReference type="SUPFAM" id="SSF53335">
    <property type="entry name" value="S-adenosyl-L-methionine-dependent methyltransferases"/>
    <property type="match status" value="1"/>
</dbReference>
<evidence type="ECO:0000313" key="2">
    <source>
        <dbReference type="EMBL" id="QAZ66958.1"/>
    </source>
</evidence>
<organism evidence="2 3">
    <name type="scientific">Solidesulfovibrio carbinolicus</name>
    <dbReference type="NCBI Taxonomy" id="296842"/>
    <lineage>
        <taxon>Bacteria</taxon>
        <taxon>Pseudomonadati</taxon>
        <taxon>Thermodesulfobacteriota</taxon>
        <taxon>Desulfovibrionia</taxon>
        <taxon>Desulfovibrionales</taxon>
        <taxon>Desulfovibrionaceae</taxon>
        <taxon>Solidesulfovibrio</taxon>
    </lineage>
</organism>
<dbReference type="AlphaFoldDB" id="A0A4P6HP89"/>
<dbReference type="Proteomes" id="UP000293296">
    <property type="component" value="Chromosome"/>
</dbReference>
<keyword evidence="3" id="KW-1185">Reference proteome</keyword>
<dbReference type="PANTHER" id="PTHR43591:SF78">
    <property type="entry name" value="SLR0407 PROTEIN"/>
    <property type="match status" value="1"/>
</dbReference>
<dbReference type="GO" id="GO:0008757">
    <property type="term" value="F:S-adenosylmethionine-dependent methyltransferase activity"/>
    <property type="evidence" value="ECO:0007669"/>
    <property type="project" value="InterPro"/>
</dbReference>
<feature type="domain" description="Methyltransferase type 11" evidence="1">
    <location>
        <begin position="54"/>
        <end position="151"/>
    </location>
</feature>
<dbReference type="KEGG" id="dcb:C3Y92_06800"/>
<dbReference type="Gene3D" id="3.40.50.150">
    <property type="entry name" value="Vaccinia Virus protein VP39"/>
    <property type="match status" value="1"/>
</dbReference>
<reference evidence="2 3" key="1">
    <citation type="submission" date="2018-02" db="EMBL/GenBank/DDBJ databases">
        <title>Genome sequence of Desulfovibrio carbinolicus DSM 3852.</title>
        <authorList>
            <person name="Wilbanks E."/>
            <person name="Skennerton C.T."/>
            <person name="Orphan V.J."/>
        </authorList>
    </citation>
    <scope>NUCLEOTIDE SEQUENCE [LARGE SCALE GENOMIC DNA]</scope>
    <source>
        <strain evidence="2 3">DSM 3852</strain>
    </source>
</reference>
<dbReference type="Pfam" id="PF08241">
    <property type="entry name" value="Methyltransf_11"/>
    <property type="match status" value="1"/>
</dbReference>
<dbReference type="EMBL" id="CP026538">
    <property type="protein sequence ID" value="QAZ66958.1"/>
    <property type="molecule type" value="Genomic_DNA"/>
</dbReference>
<evidence type="ECO:0000313" key="3">
    <source>
        <dbReference type="Proteomes" id="UP000293296"/>
    </source>
</evidence>
<dbReference type="InterPro" id="IPR013216">
    <property type="entry name" value="Methyltransf_11"/>
</dbReference>
<name>A0A4P6HP89_9BACT</name>
<keyword evidence="2" id="KW-0830">Ubiquinone</keyword>
<dbReference type="OrthoDB" id="163232at2"/>
<dbReference type="CDD" id="cd02440">
    <property type="entry name" value="AdoMet_MTases"/>
    <property type="match status" value="1"/>
</dbReference>
<dbReference type="InterPro" id="IPR029063">
    <property type="entry name" value="SAM-dependent_MTases_sf"/>
</dbReference>
<dbReference type="PANTHER" id="PTHR43591">
    <property type="entry name" value="METHYLTRANSFERASE"/>
    <property type="match status" value="1"/>
</dbReference>
<accession>A0A4P6HP89</accession>
<sequence>MSDYLATGFAGCDRTTDPDVFVRCLRYLAAAPGMRAIKDESLAWLDLAPGDAALDLGCGLGGEAAAMARGVAPSGLAVGLDASRVMLARAALEAGQAAVRPVFVAGDGAHLPFGEGVFAGCRVERTLQHVPVPGAALAEMARVTRPGGVVVAVEPDWGAFVVDSSHRAVARRLADFWCDSFRCGWIGRGLGRLLAEAGLEEIEVVGRSLVLRELAAAEAVYSLSDTADRAVAAGALPQGAAGSFLTELRRRDAAGTFFSSLTFFLARGRKPRTSCRVP</sequence>
<gene>
    <name evidence="2" type="ORF">C3Y92_06800</name>
</gene>
<evidence type="ECO:0000259" key="1">
    <source>
        <dbReference type="Pfam" id="PF08241"/>
    </source>
</evidence>